<sequence length="134" mass="15680">MPPRKFQPNAFVRHDLPMTRDNFTNLGIEEGPQTHLIFAWSPSGDLCNFWTLFVRALERLVGPRNVQDYRLAVDQDRSFAFILCPDHADAEKLRARYVTVGDTKFFFELVKSVVKMTFYDDTNQHLRARNWIGD</sequence>
<accession>A0A8T0T1U1</accession>
<evidence type="ECO:0000313" key="1">
    <source>
        <dbReference type="EMBL" id="KAG2603193.1"/>
    </source>
</evidence>
<proteinExistence type="predicted"/>
<name>A0A8T0T1U1_PANVG</name>
<comment type="caution">
    <text evidence="1">The sequence shown here is derived from an EMBL/GenBank/DDBJ whole genome shotgun (WGS) entry which is preliminary data.</text>
</comment>
<gene>
    <name evidence="1" type="ORF">PVAP13_5KG753301</name>
</gene>
<dbReference type="Proteomes" id="UP000823388">
    <property type="component" value="Chromosome 5K"/>
</dbReference>
<organism evidence="1 2">
    <name type="scientific">Panicum virgatum</name>
    <name type="common">Blackwell switchgrass</name>
    <dbReference type="NCBI Taxonomy" id="38727"/>
    <lineage>
        <taxon>Eukaryota</taxon>
        <taxon>Viridiplantae</taxon>
        <taxon>Streptophyta</taxon>
        <taxon>Embryophyta</taxon>
        <taxon>Tracheophyta</taxon>
        <taxon>Spermatophyta</taxon>
        <taxon>Magnoliopsida</taxon>
        <taxon>Liliopsida</taxon>
        <taxon>Poales</taxon>
        <taxon>Poaceae</taxon>
        <taxon>PACMAD clade</taxon>
        <taxon>Panicoideae</taxon>
        <taxon>Panicodae</taxon>
        <taxon>Paniceae</taxon>
        <taxon>Panicinae</taxon>
        <taxon>Panicum</taxon>
        <taxon>Panicum sect. Hiantes</taxon>
    </lineage>
</organism>
<reference evidence="1" key="1">
    <citation type="submission" date="2020-05" db="EMBL/GenBank/DDBJ databases">
        <title>WGS assembly of Panicum virgatum.</title>
        <authorList>
            <person name="Lovell J.T."/>
            <person name="Jenkins J."/>
            <person name="Shu S."/>
            <person name="Juenger T.E."/>
            <person name="Schmutz J."/>
        </authorList>
    </citation>
    <scope>NUCLEOTIDE SEQUENCE</scope>
    <source>
        <strain evidence="1">AP13</strain>
    </source>
</reference>
<keyword evidence="2" id="KW-1185">Reference proteome</keyword>
<protein>
    <submittedName>
        <fullName evidence="1">Uncharacterized protein</fullName>
    </submittedName>
</protein>
<dbReference type="EMBL" id="CM029045">
    <property type="protein sequence ID" value="KAG2603193.1"/>
    <property type="molecule type" value="Genomic_DNA"/>
</dbReference>
<evidence type="ECO:0000313" key="2">
    <source>
        <dbReference type="Proteomes" id="UP000823388"/>
    </source>
</evidence>
<dbReference type="AlphaFoldDB" id="A0A8T0T1U1"/>